<dbReference type="InterPro" id="IPR005117">
    <property type="entry name" value="NiRdtase/SiRdtase_haem-b_fer"/>
</dbReference>
<evidence type="ECO:0000256" key="5">
    <source>
        <dbReference type="ARBA" id="ARBA00023004"/>
    </source>
</evidence>
<keyword evidence="5" id="KW-0408">Iron</keyword>
<dbReference type="PANTHER" id="PTHR32439">
    <property type="entry name" value="FERREDOXIN--NITRITE REDUCTASE, CHLOROPLASTIC"/>
    <property type="match status" value="1"/>
</dbReference>
<keyword evidence="2" id="KW-0349">Heme</keyword>
<evidence type="ECO:0000313" key="10">
    <source>
        <dbReference type="Proteomes" id="UP001161064"/>
    </source>
</evidence>
<comment type="caution">
    <text evidence="9">The sequence shown here is derived from an EMBL/GenBank/DDBJ whole genome shotgun (WGS) entry which is preliminary data.</text>
</comment>
<organism evidence="9 10">
    <name type="scientific">Candidatus Phycosocius spiralis</name>
    <dbReference type="NCBI Taxonomy" id="2815099"/>
    <lineage>
        <taxon>Bacteria</taxon>
        <taxon>Pseudomonadati</taxon>
        <taxon>Pseudomonadota</taxon>
        <taxon>Alphaproteobacteria</taxon>
        <taxon>Caulobacterales</taxon>
        <taxon>Caulobacterales incertae sedis</taxon>
        <taxon>Candidatus Phycosocius</taxon>
    </lineage>
</organism>
<dbReference type="Gene3D" id="3.30.413.10">
    <property type="entry name" value="Sulfite Reductase Hemoprotein, domain 1"/>
    <property type="match status" value="2"/>
</dbReference>
<proteinExistence type="predicted"/>
<evidence type="ECO:0000256" key="2">
    <source>
        <dbReference type="ARBA" id="ARBA00022617"/>
    </source>
</evidence>
<dbReference type="InterPro" id="IPR006067">
    <property type="entry name" value="NO2/SO3_Rdtase_4Fe4S_dom"/>
</dbReference>
<keyword evidence="10" id="KW-1185">Reference proteome</keyword>
<name>A0ABQ4PUJ6_9PROT</name>
<feature type="domain" description="Nitrite/Sulfite reductase ferredoxin-like" evidence="8">
    <location>
        <begin position="54"/>
        <end position="110"/>
    </location>
</feature>
<evidence type="ECO:0000256" key="6">
    <source>
        <dbReference type="ARBA" id="ARBA00023014"/>
    </source>
</evidence>
<dbReference type="InterPro" id="IPR051329">
    <property type="entry name" value="NIR_SIR_4Fe-4S"/>
</dbReference>
<accession>A0ABQ4PUJ6</accession>
<dbReference type="SUPFAM" id="SSF55124">
    <property type="entry name" value="Nitrite/Sulfite reductase N-terminal domain-like"/>
    <property type="match status" value="2"/>
</dbReference>
<feature type="domain" description="Nitrite/Sulfite reductase ferredoxin-like" evidence="8">
    <location>
        <begin position="345"/>
        <end position="398"/>
    </location>
</feature>
<evidence type="ECO:0000313" key="9">
    <source>
        <dbReference type="EMBL" id="GIU66657.1"/>
    </source>
</evidence>
<keyword evidence="3" id="KW-0479">Metal-binding</keyword>
<dbReference type="RefSeq" id="WP_284359269.1">
    <property type="nucleotide sequence ID" value="NZ_BPFZ01000004.1"/>
</dbReference>
<evidence type="ECO:0000259" key="8">
    <source>
        <dbReference type="Pfam" id="PF03460"/>
    </source>
</evidence>
<dbReference type="InterPro" id="IPR036136">
    <property type="entry name" value="Nit/Sulf_reduc_fer-like_dom_sf"/>
</dbReference>
<feature type="domain" description="Nitrite/sulphite reductase 4Fe-4S" evidence="7">
    <location>
        <begin position="449"/>
        <end position="544"/>
    </location>
</feature>
<feature type="domain" description="Nitrite/sulphite reductase 4Fe-4S" evidence="7">
    <location>
        <begin position="119"/>
        <end position="271"/>
    </location>
</feature>
<dbReference type="Pfam" id="PF03460">
    <property type="entry name" value="NIR_SIR_ferr"/>
    <property type="match status" value="2"/>
</dbReference>
<dbReference type="Gene3D" id="3.90.480.20">
    <property type="match status" value="2"/>
</dbReference>
<dbReference type="PANTHER" id="PTHR32439:SF9">
    <property type="entry name" value="BLR3264 PROTEIN"/>
    <property type="match status" value="1"/>
</dbReference>
<reference evidence="9" key="2">
    <citation type="journal article" date="2023" name="ISME Commun">
        <title>Characterization of a bloom-associated alphaproteobacterial lineage, 'Candidatus Phycosocius': insights into freshwater algal-bacterial interactions.</title>
        <authorList>
            <person name="Tanabe Y."/>
            <person name="Yamaguchi H."/>
            <person name="Yoshida M."/>
            <person name="Kai A."/>
            <person name="Okazaki Y."/>
        </authorList>
    </citation>
    <scope>NUCLEOTIDE SEQUENCE</scope>
    <source>
        <strain evidence="9">BOTRYCO-1</strain>
    </source>
</reference>
<keyword evidence="6" id="KW-0411">Iron-sulfur</keyword>
<protein>
    <submittedName>
        <fullName evidence="9">Sulfite reductase</fullName>
    </submittedName>
</protein>
<gene>
    <name evidence="9" type="primary">cysI</name>
    <name evidence="9" type="ORF">PsB1_0811</name>
</gene>
<evidence type="ECO:0000256" key="4">
    <source>
        <dbReference type="ARBA" id="ARBA00023002"/>
    </source>
</evidence>
<reference evidence="9" key="1">
    <citation type="submission" date="2021-05" db="EMBL/GenBank/DDBJ databases">
        <authorList>
            <person name="Tanabe Y."/>
        </authorList>
    </citation>
    <scope>NUCLEOTIDE SEQUENCE</scope>
    <source>
        <strain evidence="9">BOTRYCO-1</strain>
    </source>
</reference>
<dbReference type="Proteomes" id="UP001161064">
    <property type="component" value="Unassembled WGS sequence"/>
</dbReference>
<evidence type="ECO:0000256" key="3">
    <source>
        <dbReference type="ARBA" id="ARBA00022723"/>
    </source>
</evidence>
<dbReference type="EMBL" id="BPFZ01000004">
    <property type="protein sequence ID" value="GIU66657.1"/>
    <property type="molecule type" value="Genomic_DNA"/>
</dbReference>
<evidence type="ECO:0000256" key="1">
    <source>
        <dbReference type="ARBA" id="ARBA00022485"/>
    </source>
</evidence>
<dbReference type="Pfam" id="PF01077">
    <property type="entry name" value="NIR_SIR"/>
    <property type="match status" value="2"/>
</dbReference>
<sequence length="557" mass="62075">MYLYNAIDQSIVDARVRQFADQTGRYVQGYLSEDEFKPLRLQNGVYIERHSPLLRVAIPYGLLSSQQLRMLATIGRRYDRGFGHFTTRQNIQFNWVKLEQIPEILADLARVHMHAIQTSGSCIRNVTTDHFAGVAPDERVDPRPLAELMRQWSTLNPEFAFLPRKFKVAFNGAAEDRAASEVHDLAFDVYRDEAGEVRLTVKVGGGQGRTPRIAQVIKSGLHWRDMLTYTEAILRTYNRWGRRDNIYKARIKILVDALGAKTFGEEVEAEFIHLQGGPATLPAAELDRMTAFFAPPPYQSHAASDHDEASQRIADPRFNAWVKRNVAKHKHPHYGAVTISLKPQGQAPGDATSDQMDAIAQLADLYSFGQIRVSHHQNLILADVARADLWALWQALGELGLAEANVGLATDIICCPGGDYCALANAKSIPVAAAVQDRLAAKERDIGTLAIKISGCINACGHHHVGHIGILGVDKNDEEWYQILLGGRTDTKTSLGQIIGKAIPREQVAPTLERLTDFYLNKRQNGETFIDAVERLGKSAFHDAAFNHDLDHEQQVI</sequence>
<dbReference type="SUPFAM" id="SSF56014">
    <property type="entry name" value="Nitrite and sulphite reductase 4Fe-4S domain-like"/>
    <property type="match status" value="2"/>
</dbReference>
<keyword evidence="1" id="KW-0004">4Fe-4S</keyword>
<keyword evidence="4" id="KW-0560">Oxidoreductase</keyword>
<dbReference type="InterPro" id="IPR045854">
    <property type="entry name" value="NO2/SO3_Rdtase_4Fe4S_sf"/>
</dbReference>
<evidence type="ECO:0000259" key="7">
    <source>
        <dbReference type="Pfam" id="PF01077"/>
    </source>
</evidence>